<reference evidence="2 3" key="1">
    <citation type="submission" date="2024-04" db="EMBL/GenBank/DDBJ databases">
        <authorList>
            <person name="Wojcicki M."/>
            <person name="Srednicka P."/>
            <person name="Shymialevich D."/>
            <person name="Sokolowska B."/>
        </authorList>
    </citation>
    <scope>NUCLEOTIDE SEQUENCE [LARGE SCALE GENOMIC DNA]</scope>
</reference>
<dbReference type="Proteomes" id="UP001437386">
    <property type="component" value="Segment"/>
</dbReference>
<evidence type="ECO:0000313" key="3">
    <source>
        <dbReference type="Proteomes" id="UP001437386"/>
    </source>
</evidence>
<keyword evidence="1" id="KW-0812">Transmembrane</keyword>
<evidence type="ECO:0008006" key="4">
    <source>
        <dbReference type="Google" id="ProtNLM"/>
    </source>
</evidence>
<keyword evidence="1" id="KW-1133">Transmembrane helix</keyword>
<feature type="transmembrane region" description="Helical" evidence="1">
    <location>
        <begin position="6"/>
        <end position="25"/>
    </location>
</feature>
<protein>
    <recommendedName>
        <fullName evidence="4">DUF3784 domain-containing protein</fullName>
    </recommendedName>
</protein>
<feature type="transmembrane region" description="Helical" evidence="1">
    <location>
        <begin position="52"/>
        <end position="74"/>
    </location>
</feature>
<keyword evidence="3" id="KW-1185">Reference proteome</keyword>
<gene>
    <name evidence="2" type="ORF">U7154_000078</name>
</gene>
<sequence>MINIFTVIAIMFLAAVFYILEFCHAKERNTWFNAKGNLSKEYRFHDISSKRCLWLGRLFLISGIALAVIEQITFI</sequence>
<organism evidence="2 3">
    <name type="scientific">Enterobacter phage KKP_3711</name>
    <dbReference type="NCBI Taxonomy" id="3109398"/>
    <lineage>
        <taxon>Viruses</taxon>
        <taxon>Duplodnaviria</taxon>
        <taxon>Heunggongvirae</taxon>
        <taxon>Uroviricota</taxon>
        <taxon>Caudoviricetes</taxon>
        <taxon>Demerecviridae</taxon>
        <taxon>Markadamsvirinae</taxon>
    </lineage>
</organism>
<keyword evidence="1" id="KW-0472">Membrane</keyword>
<accession>A0AAX4Q5V1</accession>
<dbReference type="EMBL" id="PP579741">
    <property type="protein sequence ID" value="XAG95845.1"/>
    <property type="molecule type" value="Genomic_DNA"/>
</dbReference>
<name>A0AAX4Q5V1_9CAUD</name>
<evidence type="ECO:0000313" key="2">
    <source>
        <dbReference type="EMBL" id="XAG95845.1"/>
    </source>
</evidence>
<evidence type="ECO:0000256" key="1">
    <source>
        <dbReference type="SAM" id="Phobius"/>
    </source>
</evidence>
<proteinExistence type="predicted"/>